<dbReference type="GO" id="GO:0032259">
    <property type="term" value="P:methylation"/>
    <property type="evidence" value="ECO:0007669"/>
    <property type="project" value="UniProtKB-KW"/>
</dbReference>
<sequence>MLNALHYSHQLLQQLIQKFPAGNFIDATLGKGHDSQLILQQAHFQGKLFAFDIQEAALTYSLEKLNQFKNFQAFLANHDQVDQYLPENLPIHGAIFNLGYLPGADHQITTQYTSTITAVEKISRQLVSQGMIIIVVYSGHPAGKIERDRLLEVLKEWSQEEYSILQYNFINQKNNPPFTLVIEKR</sequence>
<proteinExistence type="predicted"/>
<dbReference type="STRING" id="89093.SAMN04488558_101415"/>
<reference evidence="1 2" key="1">
    <citation type="submission" date="2016-10" db="EMBL/GenBank/DDBJ databases">
        <authorList>
            <person name="de Groot N.N."/>
        </authorList>
    </citation>
    <scope>NUCLEOTIDE SEQUENCE [LARGE SCALE GENOMIC DNA]</scope>
    <source>
        <strain evidence="1 2">DSM 15695</strain>
    </source>
</reference>
<dbReference type="SUPFAM" id="SSF53335">
    <property type="entry name" value="S-adenosyl-L-methionine-dependent methyltransferases"/>
    <property type="match status" value="1"/>
</dbReference>
<organism evidence="1 2">
    <name type="scientific">Ignavigranum ruoffiae</name>
    <dbReference type="NCBI Taxonomy" id="89093"/>
    <lineage>
        <taxon>Bacteria</taxon>
        <taxon>Bacillati</taxon>
        <taxon>Bacillota</taxon>
        <taxon>Bacilli</taxon>
        <taxon>Lactobacillales</taxon>
        <taxon>Aerococcaceae</taxon>
        <taxon>Ignavigranum</taxon>
    </lineage>
</organism>
<keyword evidence="1" id="KW-0808">Transferase</keyword>
<dbReference type="InterPro" id="IPR010719">
    <property type="entry name" value="MnmM_MeTrfase"/>
</dbReference>
<dbReference type="EMBL" id="FOEN01000001">
    <property type="protein sequence ID" value="SEP71573.1"/>
    <property type="molecule type" value="Genomic_DNA"/>
</dbReference>
<dbReference type="AlphaFoldDB" id="A0A1H9A4Z6"/>
<evidence type="ECO:0000313" key="1">
    <source>
        <dbReference type="EMBL" id="SEP71573.1"/>
    </source>
</evidence>
<dbReference type="InterPro" id="IPR029063">
    <property type="entry name" value="SAM-dependent_MTases_sf"/>
</dbReference>
<dbReference type="GO" id="GO:0008168">
    <property type="term" value="F:methyltransferase activity"/>
    <property type="evidence" value="ECO:0007669"/>
    <property type="project" value="UniProtKB-KW"/>
</dbReference>
<dbReference type="RefSeq" id="WP_092570269.1">
    <property type="nucleotide sequence ID" value="NZ_CP149446.1"/>
</dbReference>
<keyword evidence="2" id="KW-1185">Reference proteome</keyword>
<dbReference type="PANTHER" id="PTHR35276">
    <property type="entry name" value="S-ADENOSYL-L-METHIONINE-DEPENDENT METHYLTRANSFERASES SUPERFAMILY PROTEIN"/>
    <property type="match status" value="1"/>
</dbReference>
<keyword evidence="1" id="KW-0489">Methyltransferase</keyword>
<dbReference type="PANTHER" id="PTHR35276:SF1">
    <property type="entry name" value="TRNA (MNM(5)S(2)U34)-METHYLTRANSFERASE, CHLOROPLASTIC"/>
    <property type="match status" value="1"/>
</dbReference>
<dbReference type="OrthoDB" id="9792989at2"/>
<dbReference type="Gene3D" id="3.40.50.150">
    <property type="entry name" value="Vaccinia Virus protein VP39"/>
    <property type="match status" value="1"/>
</dbReference>
<protein>
    <submittedName>
        <fullName evidence="1">Putative rRNA methylase</fullName>
    </submittedName>
</protein>
<evidence type="ECO:0000313" key="2">
    <source>
        <dbReference type="Proteomes" id="UP000198833"/>
    </source>
</evidence>
<dbReference type="Pfam" id="PF06962">
    <property type="entry name" value="rRNA_methylase"/>
    <property type="match status" value="1"/>
</dbReference>
<name>A0A1H9A4Z6_9LACT</name>
<dbReference type="Proteomes" id="UP000198833">
    <property type="component" value="Unassembled WGS sequence"/>
</dbReference>
<accession>A0A1H9A4Z6</accession>
<gene>
    <name evidence="1" type="ORF">SAMN04488558_101415</name>
</gene>